<evidence type="ECO:0000313" key="2">
    <source>
        <dbReference type="EMBL" id="GAS91135.1"/>
    </source>
</evidence>
<protein>
    <recommendedName>
        <fullName evidence="4">Transmembrane protein</fullName>
    </recommendedName>
</protein>
<keyword evidence="1" id="KW-0812">Transmembrane</keyword>
<accession>A0A100W3V0</accession>
<keyword evidence="1" id="KW-1133">Transmembrane helix</keyword>
<evidence type="ECO:0008006" key="4">
    <source>
        <dbReference type="Google" id="ProtNLM"/>
    </source>
</evidence>
<dbReference type="RefSeq" id="WP_062831094.1">
    <property type="nucleotide sequence ID" value="NZ_BCSX01000045.1"/>
</dbReference>
<dbReference type="STRING" id="146020.RMCB_5231"/>
<comment type="caution">
    <text evidence="2">The sequence shown here is derived from an EMBL/GenBank/DDBJ whole genome shotgun (WGS) entry which is preliminary data.</text>
</comment>
<reference evidence="3" key="1">
    <citation type="journal article" date="2016" name="Genome Announc.">
        <title>Draft Genome Sequences of Five Rapidly Growing Mycobacterium Species, M. thermoresistibile, M. fortuitum subsp. acetamidolyticum, M. canariasense, M. brisbanense, and M. novocastrense.</title>
        <authorList>
            <person name="Katahira K."/>
            <person name="Ogura Y."/>
            <person name="Gotoh Y."/>
            <person name="Hayashi T."/>
        </authorList>
    </citation>
    <scope>NUCLEOTIDE SEQUENCE [LARGE SCALE GENOMIC DNA]</scope>
    <source>
        <strain evidence="3">JCM15654</strain>
    </source>
</reference>
<sequence length="67" mass="7395">MRLGEHPQRTPLYGVLLVIAAVLLCWLVASTLGGWHAAVGYFLAIAVGAVGFVMTLRDLDNFPNWRR</sequence>
<dbReference type="OrthoDB" id="4563808at2"/>
<name>A0A100W3V0_9MYCO</name>
<feature type="transmembrane region" description="Helical" evidence="1">
    <location>
        <begin position="35"/>
        <end position="56"/>
    </location>
</feature>
<feature type="transmembrane region" description="Helical" evidence="1">
    <location>
        <begin position="12"/>
        <end position="29"/>
    </location>
</feature>
<dbReference type="Proteomes" id="UP000069620">
    <property type="component" value="Unassembled WGS sequence"/>
</dbReference>
<gene>
    <name evidence="2" type="ORF">RMCB_5231</name>
</gene>
<proteinExistence type="predicted"/>
<dbReference type="AlphaFoldDB" id="A0A100W3V0"/>
<keyword evidence="1" id="KW-0472">Membrane</keyword>
<reference evidence="3" key="2">
    <citation type="submission" date="2016-02" db="EMBL/GenBank/DDBJ databases">
        <title>Draft genome sequence of five rapidly growing Mycobacterium species.</title>
        <authorList>
            <person name="Katahira K."/>
            <person name="Gotou Y."/>
            <person name="Iida K."/>
            <person name="Ogura Y."/>
            <person name="Hayashi T."/>
        </authorList>
    </citation>
    <scope>NUCLEOTIDE SEQUENCE [LARGE SCALE GENOMIC DNA]</scope>
    <source>
        <strain evidence="3">JCM15654</strain>
    </source>
</reference>
<organism evidence="2 3">
    <name type="scientific">Mycolicibacterium brisbanense</name>
    <dbReference type="NCBI Taxonomy" id="146020"/>
    <lineage>
        <taxon>Bacteria</taxon>
        <taxon>Bacillati</taxon>
        <taxon>Actinomycetota</taxon>
        <taxon>Actinomycetes</taxon>
        <taxon>Mycobacteriales</taxon>
        <taxon>Mycobacteriaceae</taxon>
        <taxon>Mycolicibacterium</taxon>
    </lineage>
</organism>
<evidence type="ECO:0000256" key="1">
    <source>
        <dbReference type="SAM" id="Phobius"/>
    </source>
</evidence>
<dbReference type="EMBL" id="BCSX01000045">
    <property type="protein sequence ID" value="GAS91135.1"/>
    <property type="molecule type" value="Genomic_DNA"/>
</dbReference>
<evidence type="ECO:0000313" key="3">
    <source>
        <dbReference type="Proteomes" id="UP000069620"/>
    </source>
</evidence>
<keyword evidence="3" id="KW-1185">Reference proteome</keyword>